<dbReference type="EMBL" id="DRTX01000128">
    <property type="protein sequence ID" value="HHF53211.1"/>
    <property type="molecule type" value="Genomic_DNA"/>
</dbReference>
<dbReference type="Pfam" id="PF01364">
    <property type="entry name" value="Peptidase_C25"/>
    <property type="match status" value="1"/>
</dbReference>
<feature type="non-terminal residue" evidence="11">
    <location>
        <position position="714"/>
    </location>
</feature>
<organism evidence="11">
    <name type="scientific">candidate division WOR-3 bacterium</name>
    <dbReference type="NCBI Taxonomy" id="2052148"/>
    <lineage>
        <taxon>Bacteria</taxon>
        <taxon>Bacteria division WOR-3</taxon>
    </lineage>
</organism>
<evidence type="ECO:0000256" key="3">
    <source>
        <dbReference type="ARBA" id="ARBA00022723"/>
    </source>
</evidence>
<dbReference type="Gene3D" id="3.40.50.10390">
    <property type="entry name" value="Gingipain r, domain 1"/>
    <property type="match status" value="1"/>
</dbReference>
<gene>
    <name evidence="11" type="ORF">ENL43_02465</name>
</gene>
<dbReference type="InterPro" id="IPR029030">
    <property type="entry name" value="Caspase-like_dom_sf"/>
</dbReference>
<keyword evidence="6" id="KW-0106">Calcium</keyword>
<dbReference type="InterPro" id="IPR012600">
    <property type="entry name" value="Propeptide_C25"/>
</dbReference>
<dbReference type="Pfam" id="PF08126">
    <property type="entry name" value="Propeptide_C25"/>
    <property type="match status" value="1"/>
</dbReference>
<evidence type="ECO:0000259" key="9">
    <source>
        <dbReference type="Pfam" id="PF03785"/>
    </source>
</evidence>
<dbReference type="AlphaFoldDB" id="A0A7V5HQ35"/>
<evidence type="ECO:0000256" key="6">
    <source>
        <dbReference type="ARBA" id="ARBA00022837"/>
    </source>
</evidence>
<keyword evidence="7" id="KW-0865">Zymogen</keyword>
<evidence type="ECO:0008006" key="12">
    <source>
        <dbReference type="Google" id="ProtNLM"/>
    </source>
</evidence>
<feature type="domain" description="Gingipain" evidence="8">
    <location>
        <begin position="216"/>
        <end position="586"/>
    </location>
</feature>
<proteinExistence type="predicted"/>
<reference evidence="11" key="1">
    <citation type="journal article" date="2020" name="mSystems">
        <title>Genome- and Community-Level Interaction Insights into Carbon Utilization and Element Cycling Functions of Hydrothermarchaeota in Hydrothermal Sediment.</title>
        <authorList>
            <person name="Zhou Z."/>
            <person name="Liu Y."/>
            <person name="Xu W."/>
            <person name="Pan J."/>
            <person name="Luo Z.H."/>
            <person name="Li M."/>
        </authorList>
    </citation>
    <scope>NUCLEOTIDE SEQUENCE [LARGE SCALE GENOMIC DNA]</scope>
    <source>
        <strain evidence="11">HyVt-96</strain>
    </source>
</reference>
<dbReference type="GO" id="GO:0006508">
    <property type="term" value="P:proteolysis"/>
    <property type="evidence" value="ECO:0007669"/>
    <property type="project" value="InterPro"/>
</dbReference>
<accession>A0A7V5HQ35</accession>
<comment type="caution">
    <text evidence="11">The sequence shown here is derived from an EMBL/GenBank/DDBJ whole genome shotgun (WGS) entry which is preliminary data.</text>
</comment>
<comment type="subcellular location">
    <subcellularLocation>
        <location evidence="1">Secreted</location>
    </subcellularLocation>
</comment>
<evidence type="ECO:0000256" key="2">
    <source>
        <dbReference type="ARBA" id="ARBA00022525"/>
    </source>
</evidence>
<dbReference type="InterPro" id="IPR013783">
    <property type="entry name" value="Ig-like_fold"/>
</dbReference>
<protein>
    <recommendedName>
        <fullName evidence="12">Gingipain domain-containing protein</fullName>
    </recommendedName>
</protein>
<evidence type="ECO:0000256" key="1">
    <source>
        <dbReference type="ARBA" id="ARBA00004613"/>
    </source>
</evidence>
<keyword evidence="3" id="KW-0479">Metal-binding</keyword>
<dbReference type="SUPFAM" id="SSF52129">
    <property type="entry name" value="Caspase-like"/>
    <property type="match status" value="1"/>
</dbReference>
<evidence type="ECO:0000259" key="8">
    <source>
        <dbReference type="Pfam" id="PF01364"/>
    </source>
</evidence>
<keyword evidence="5" id="KW-0378">Hydrolase</keyword>
<dbReference type="GO" id="GO:0005576">
    <property type="term" value="C:extracellular region"/>
    <property type="evidence" value="ECO:0007669"/>
    <property type="project" value="UniProtKB-SubCell"/>
</dbReference>
<dbReference type="Gene3D" id="2.60.40.10">
    <property type="entry name" value="Immunoglobulins"/>
    <property type="match status" value="1"/>
</dbReference>
<dbReference type="InterPro" id="IPR038490">
    <property type="entry name" value="Gingipain_propep_sf"/>
</dbReference>
<evidence type="ECO:0000256" key="4">
    <source>
        <dbReference type="ARBA" id="ARBA00022729"/>
    </source>
</evidence>
<dbReference type="GO" id="GO:0004197">
    <property type="term" value="F:cysteine-type endopeptidase activity"/>
    <property type="evidence" value="ECO:0007669"/>
    <property type="project" value="InterPro"/>
</dbReference>
<evidence type="ECO:0000256" key="5">
    <source>
        <dbReference type="ARBA" id="ARBA00022801"/>
    </source>
</evidence>
<dbReference type="InterPro" id="IPR001769">
    <property type="entry name" value="Gingipain"/>
</dbReference>
<dbReference type="Pfam" id="PF03785">
    <property type="entry name" value="Peptidase_C25_C"/>
    <property type="match status" value="1"/>
</dbReference>
<dbReference type="Gene3D" id="2.60.40.3800">
    <property type="match status" value="1"/>
</dbReference>
<evidence type="ECO:0000256" key="7">
    <source>
        <dbReference type="ARBA" id="ARBA00023145"/>
    </source>
</evidence>
<evidence type="ECO:0000259" key="10">
    <source>
        <dbReference type="Pfam" id="PF08126"/>
    </source>
</evidence>
<dbReference type="InterPro" id="IPR005536">
    <property type="entry name" value="Peptidase_C25_Ig-like_domain"/>
</dbReference>
<feature type="domain" description="Gingipain propeptide" evidence="10">
    <location>
        <begin position="32"/>
        <end position="195"/>
    </location>
</feature>
<dbReference type="Proteomes" id="UP000886050">
    <property type="component" value="Unassembled WGS sequence"/>
</dbReference>
<dbReference type="Gene3D" id="3.40.50.1460">
    <property type="match status" value="1"/>
</dbReference>
<keyword evidence="2" id="KW-0964">Secreted</keyword>
<sequence>MRYIILLLLPLLLEAGSLEKSVSLNPEYLKIRVKDGYAHVYYPEAAYFGPKGAPRVPHLSLKYLLPSGAEVTSLEILRVKTVKLPGSYRIYPEQGPVPISNAKRKEFLEPDPVYYNKDTYPEKILVANRTGNFSGYSIASLILNPVIYHPKTGEVEFVSEIEFRINYKVTTPKSLTWKQRQEFGKLVKSMVSNPEDISIFQPGLKSLKGLQDTVEMVVVTQSSFAPYFEDLRRWKEEKGIRCEIVLLDSIYASYSGRDNPEKIRNFIKDYYNNKGLIYVLLGGQADFENGEEIVPRRDVYYLTSGAGYYTDEDTIPSDLYYSDLDGTWDEDRDNIFGELEDNVDMYPDVIVGRFPVKNISQLSNLVNKVLTYEQNPPSGYVTNLVLPATELFWLYNYWGDTVNNAIADISPTPPWNDVKLYESLGNLSTSTFLNAINNGAGFSHYSAHGNEYGCSDFVTINDLSNMTNGDKLGIHNAISCFTGAIDEVSGGDCFAEELVNRVGGGAVASIMNTRYGWGYPPEMGPSENIDVSFYHYIFQDSILTLGEAHALSLADWVPVAYAEQDTGVYRWSIYELWIFGDPSLEVWTDEPTNINVSHPAAIPQGTPTVQIMTDQPGALVALSKNGYLVGRAIADAGGVANVQVSAPVVGGDSIKVVVTAKNRIPYIGYMTVFSSGPYVSYLGSEVNDGAGNGNGRINPGESIDLEVWVKNWGS</sequence>
<dbReference type="InterPro" id="IPR029031">
    <property type="entry name" value="Gingipain_N_sf"/>
</dbReference>
<evidence type="ECO:0000313" key="11">
    <source>
        <dbReference type="EMBL" id="HHF53211.1"/>
    </source>
</evidence>
<name>A0A7V5HQ35_UNCW3</name>
<feature type="domain" description="Peptidase C25 Ig-like" evidence="9">
    <location>
        <begin position="591"/>
        <end position="667"/>
    </location>
</feature>
<dbReference type="GO" id="GO:0046872">
    <property type="term" value="F:metal ion binding"/>
    <property type="evidence" value="ECO:0007669"/>
    <property type="project" value="UniProtKB-KW"/>
</dbReference>
<keyword evidence="4" id="KW-0732">Signal</keyword>